<name>A0ABW0ICH5_9BACT</name>
<sequence>MKKYKDYNLEDFLFDEKFQQWVRSGSPEQVSFWRNLTAAYPDKKAELEQAQAVIQSWQNQPASLSEHELNQEINRVMQSTEPVLEQPLSGPAYGLGWWKAAAAIILLVGVSWGIWQQQSAPAAYSYEKLTEASAVPLREIVNSKASVLPVTLPDGSRITLSENSRISYSTQFDQEASREVFLTGEAFFEVTKNPKKPFLVYANGLITRVVGTSFTVRSAGANVSVRVRSGQVAVYRMQEADPKARNAEQLLLTPNQQATFSEKENRLTRSVVENPVLLQKELQPAVFHFDNTPISDVFGLLEKTYGLPIVYDKTVLKNCYLTVPLSNEPFFTKLDIVCRTIGATYQVYDTQIVIAGQGCD</sequence>
<organism evidence="3 4">
    <name type="scientific">Larkinella bovis</name>
    <dbReference type="NCBI Taxonomy" id="683041"/>
    <lineage>
        <taxon>Bacteria</taxon>
        <taxon>Pseudomonadati</taxon>
        <taxon>Bacteroidota</taxon>
        <taxon>Cytophagia</taxon>
        <taxon>Cytophagales</taxon>
        <taxon>Spirosomataceae</taxon>
        <taxon>Larkinella</taxon>
    </lineage>
</organism>
<dbReference type="Proteomes" id="UP001596106">
    <property type="component" value="Unassembled WGS sequence"/>
</dbReference>
<comment type="caution">
    <text evidence="3">The sequence shown here is derived from an EMBL/GenBank/DDBJ whole genome shotgun (WGS) entry which is preliminary data.</text>
</comment>
<evidence type="ECO:0000259" key="1">
    <source>
        <dbReference type="Pfam" id="PF04773"/>
    </source>
</evidence>
<dbReference type="Pfam" id="PF04773">
    <property type="entry name" value="FecR"/>
    <property type="match status" value="1"/>
</dbReference>
<proteinExistence type="predicted"/>
<gene>
    <name evidence="3" type="ORF">ACFPMF_17710</name>
</gene>
<dbReference type="EMBL" id="JBHSMA010000005">
    <property type="protein sequence ID" value="MFC5411163.1"/>
    <property type="molecule type" value="Genomic_DNA"/>
</dbReference>
<dbReference type="RefSeq" id="WP_379847712.1">
    <property type="nucleotide sequence ID" value="NZ_JBHSMA010000005.1"/>
</dbReference>
<dbReference type="PANTHER" id="PTHR30273">
    <property type="entry name" value="PERIPLASMIC SIGNAL SENSOR AND SIGMA FACTOR ACTIVATOR FECR-RELATED"/>
    <property type="match status" value="1"/>
</dbReference>
<accession>A0ABW0ICH5</accession>
<dbReference type="Gene3D" id="2.60.120.1440">
    <property type="match status" value="1"/>
</dbReference>
<keyword evidence="4" id="KW-1185">Reference proteome</keyword>
<dbReference type="InterPro" id="IPR006860">
    <property type="entry name" value="FecR"/>
</dbReference>
<feature type="domain" description="FecR protein" evidence="1">
    <location>
        <begin position="144"/>
        <end position="232"/>
    </location>
</feature>
<protein>
    <submittedName>
        <fullName evidence="3">FecR family protein</fullName>
    </submittedName>
</protein>
<dbReference type="PANTHER" id="PTHR30273:SF2">
    <property type="entry name" value="PROTEIN FECR"/>
    <property type="match status" value="1"/>
</dbReference>
<dbReference type="Pfam" id="PF16344">
    <property type="entry name" value="FecR_C"/>
    <property type="match status" value="1"/>
</dbReference>
<dbReference type="InterPro" id="IPR032508">
    <property type="entry name" value="FecR_C"/>
</dbReference>
<dbReference type="InterPro" id="IPR012373">
    <property type="entry name" value="Ferrdict_sens_TM"/>
</dbReference>
<dbReference type="PIRSF" id="PIRSF018266">
    <property type="entry name" value="FecR"/>
    <property type="match status" value="1"/>
</dbReference>
<feature type="domain" description="Protein FecR C-terminal" evidence="2">
    <location>
        <begin position="287"/>
        <end position="354"/>
    </location>
</feature>
<evidence type="ECO:0000313" key="3">
    <source>
        <dbReference type="EMBL" id="MFC5411163.1"/>
    </source>
</evidence>
<evidence type="ECO:0000259" key="2">
    <source>
        <dbReference type="Pfam" id="PF16344"/>
    </source>
</evidence>
<reference evidence="4" key="1">
    <citation type="journal article" date="2019" name="Int. J. Syst. Evol. Microbiol.">
        <title>The Global Catalogue of Microorganisms (GCM) 10K type strain sequencing project: providing services to taxonomists for standard genome sequencing and annotation.</title>
        <authorList>
            <consortium name="The Broad Institute Genomics Platform"/>
            <consortium name="The Broad Institute Genome Sequencing Center for Infectious Disease"/>
            <person name="Wu L."/>
            <person name="Ma J."/>
        </authorList>
    </citation>
    <scope>NUCLEOTIDE SEQUENCE [LARGE SCALE GENOMIC DNA]</scope>
    <source>
        <strain evidence="4">CCUG 55250</strain>
    </source>
</reference>
<evidence type="ECO:0000313" key="4">
    <source>
        <dbReference type="Proteomes" id="UP001596106"/>
    </source>
</evidence>
<dbReference type="Gene3D" id="3.55.50.30">
    <property type="match status" value="1"/>
</dbReference>